<evidence type="ECO:0000259" key="3">
    <source>
        <dbReference type="Pfam" id="PF01967"/>
    </source>
</evidence>
<evidence type="ECO:0000256" key="2">
    <source>
        <dbReference type="ARBA" id="ARBA00023150"/>
    </source>
</evidence>
<protein>
    <submittedName>
        <fullName evidence="4">Putative molybdenum cofactor biosynthesis subunit (MoaC)</fullName>
    </submittedName>
</protein>
<evidence type="ECO:0000256" key="1">
    <source>
        <dbReference type="ARBA" id="ARBA00005046"/>
    </source>
</evidence>
<sequence>MTCSLTPSVIGLSCAKPDTSSGTLPGVAFFRKASAMPSHPALRISVRCRPAAGLNRDDALGVILPMRVGAGMEESWTGIVDVGSKPVVAREAVATGLLLLSDEGIDVAANGRSPKGDVREASTVAAIQAVKETPRTLPHCHPIPIEGCTVDWKVEENGLRCTVSVRTHWTTGVEMEALCGVSAGLLCAWDMLKPIEKDSEGQYPTSRIEDVRVLRKSKADPHH</sequence>
<dbReference type="AlphaFoldDB" id="A0A075IE50"/>
<dbReference type="EMBL" id="KF901259">
    <property type="protein sequence ID" value="AIF24408.1"/>
    <property type="molecule type" value="Genomic_DNA"/>
</dbReference>
<dbReference type="UniPathway" id="UPA00344"/>
<proteinExistence type="predicted"/>
<name>A0A075IE50_9EURY</name>
<feature type="domain" description="Molybdopterin cofactor biosynthesis C (MoaC)" evidence="3">
    <location>
        <begin position="80"/>
        <end position="218"/>
    </location>
</feature>
<gene>
    <name evidence="4" type="primary">moaC</name>
</gene>
<dbReference type="SUPFAM" id="SSF55040">
    <property type="entry name" value="Molybdenum cofactor biosynthesis protein C, MoaC"/>
    <property type="match status" value="1"/>
</dbReference>
<dbReference type="Pfam" id="PF01967">
    <property type="entry name" value="MoaC"/>
    <property type="match status" value="1"/>
</dbReference>
<comment type="pathway">
    <text evidence="1">Cofactor biosynthesis; molybdopterin biosynthesis.</text>
</comment>
<dbReference type="InterPro" id="IPR002820">
    <property type="entry name" value="Mopterin_CF_biosynth-C_dom"/>
</dbReference>
<evidence type="ECO:0000313" key="4">
    <source>
        <dbReference type="EMBL" id="AIF24408.1"/>
    </source>
</evidence>
<dbReference type="GO" id="GO:0006777">
    <property type="term" value="P:Mo-molybdopterin cofactor biosynthetic process"/>
    <property type="evidence" value="ECO:0007669"/>
    <property type="project" value="UniProtKB-KW"/>
</dbReference>
<dbReference type="InterPro" id="IPR036522">
    <property type="entry name" value="MoaC_sf"/>
</dbReference>
<organism evidence="4">
    <name type="scientific">uncultured marine group II/III euryarchaeote SAT1000_29_E11</name>
    <dbReference type="NCBI Taxonomy" id="1456572"/>
    <lineage>
        <taxon>Archaea</taxon>
        <taxon>Methanobacteriati</taxon>
        <taxon>Methanobacteriota</taxon>
        <taxon>environmental samples</taxon>
    </lineage>
</organism>
<keyword evidence="2" id="KW-0501">Molybdenum cofactor biosynthesis</keyword>
<reference evidence="4" key="1">
    <citation type="journal article" date="2014" name="Genome Biol. Evol.">
        <title>Pangenome evidence for extensive interdomain horizontal transfer affecting lineage core and shell genes in uncultured planktonic thaumarchaeota and euryarchaeota.</title>
        <authorList>
            <person name="Deschamps P."/>
            <person name="Zivanovic Y."/>
            <person name="Moreira D."/>
            <person name="Rodriguez-Valera F."/>
            <person name="Lopez-Garcia P."/>
        </authorList>
    </citation>
    <scope>NUCLEOTIDE SEQUENCE</scope>
</reference>
<accession>A0A075IE50</accession>
<dbReference type="Gene3D" id="3.30.70.640">
    <property type="entry name" value="Molybdopterin cofactor biosynthesis C (MoaC) domain"/>
    <property type="match status" value="1"/>
</dbReference>